<proteinExistence type="predicted"/>
<gene>
    <name evidence="1" type="ORF">A2527_11430</name>
</gene>
<dbReference type="AlphaFoldDB" id="A0A1F6G6K5"/>
<reference evidence="1 2" key="1">
    <citation type="journal article" date="2016" name="Nat. Commun.">
        <title>Thousands of microbial genomes shed light on interconnected biogeochemical processes in an aquifer system.</title>
        <authorList>
            <person name="Anantharaman K."/>
            <person name="Brown C.T."/>
            <person name="Hug L.A."/>
            <person name="Sharon I."/>
            <person name="Castelle C.J."/>
            <person name="Probst A.J."/>
            <person name="Thomas B.C."/>
            <person name="Singh A."/>
            <person name="Wilkins M.J."/>
            <person name="Karaoz U."/>
            <person name="Brodie E.L."/>
            <person name="Williams K.H."/>
            <person name="Hubbard S.S."/>
            <person name="Banfield J.F."/>
        </authorList>
    </citation>
    <scope>NUCLEOTIDE SEQUENCE [LARGE SCALE GENOMIC DNA]</scope>
</reference>
<dbReference type="EMBL" id="MFNE01000046">
    <property type="protein sequence ID" value="OGG93728.1"/>
    <property type="molecule type" value="Genomic_DNA"/>
</dbReference>
<evidence type="ECO:0000313" key="1">
    <source>
        <dbReference type="EMBL" id="OGG93728.1"/>
    </source>
</evidence>
<sequence>MAFFLLGTWGNWAKHQKESMKNLVKLTAEERHWLVLAVTHIILAEGAAEKVEKAYLKKLLDTIFSGDTKEILAEISELFRSKTLPALKKIQTSDLDNLVYMLDIIACSVFVNGKKPKSQTAKYFEAGQALGVNIGTLSFRLSLEAEKFRVNRKLAQIRTDIKEDRLRTLQVK</sequence>
<accession>A0A1F6G6K5</accession>
<evidence type="ECO:0008006" key="3">
    <source>
        <dbReference type="Google" id="ProtNLM"/>
    </source>
</evidence>
<dbReference type="Proteomes" id="UP000178449">
    <property type="component" value="Unassembled WGS sequence"/>
</dbReference>
<organism evidence="1 2">
    <name type="scientific">Candidatus Lambdaproteobacteria bacterium RIFOXYD2_FULL_50_16</name>
    <dbReference type="NCBI Taxonomy" id="1817772"/>
    <lineage>
        <taxon>Bacteria</taxon>
        <taxon>Pseudomonadati</taxon>
        <taxon>Pseudomonadota</taxon>
        <taxon>Candidatus Lambdaproteobacteria</taxon>
    </lineage>
</organism>
<comment type="caution">
    <text evidence="1">The sequence shown here is derived from an EMBL/GenBank/DDBJ whole genome shotgun (WGS) entry which is preliminary data.</text>
</comment>
<protein>
    <recommendedName>
        <fullName evidence="3">Co-chaperone DjlA N-terminal domain-containing protein</fullName>
    </recommendedName>
</protein>
<dbReference type="STRING" id="1817772.A2527_11430"/>
<evidence type="ECO:0000313" key="2">
    <source>
        <dbReference type="Proteomes" id="UP000178449"/>
    </source>
</evidence>
<name>A0A1F6G6K5_9PROT</name>